<keyword evidence="3" id="KW-1185">Reference proteome</keyword>
<keyword evidence="1" id="KW-0812">Transmembrane</keyword>
<organism evidence="2 3">
    <name type="scientific">Saccharopolyspora gregorii</name>
    <dbReference type="NCBI Taxonomy" id="33914"/>
    <lineage>
        <taxon>Bacteria</taxon>
        <taxon>Bacillati</taxon>
        <taxon>Actinomycetota</taxon>
        <taxon>Actinomycetes</taxon>
        <taxon>Pseudonocardiales</taxon>
        <taxon>Pseudonocardiaceae</taxon>
        <taxon>Saccharopolyspora</taxon>
    </lineage>
</organism>
<accession>A0ABP6RTZ2</accession>
<evidence type="ECO:0000313" key="3">
    <source>
        <dbReference type="Proteomes" id="UP001500483"/>
    </source>
</evidence>
<feature type="transmembrane region" description="Helical" evidence="1">
    <location>
        <begin position="47"/>
        <end position="74"/>
    </location>
</feature>
<comment type="caution">
    <text evidence="2">The sequence shown here is derived from an EMBL/GenBank/DDBJ whole genome shotgun (WGS) entry which is preliminary data.</text>
</comment>
<dbReference type="PIRSF" id="PIRSF003203">
    <property type="entry name" value="AzlD"/>
    <property type="match status" value="1"/>
</dbReference>
<evidence type="ECO:0000256" key="1">
    <source>
        <dbReference type="SAM" id="Phobius"/>
    </source>
</evidence>
<proteinExistence type="predicted"/>
<dbReference type="RefSeq" id="WP_344928387.1">
    <property type="nucleotide sequence ID" value="NZ_BAAAYK010000038.1"/>
</dbReference>
<name>A0ABP6RTZ2_9PSEU</name>
<reference evidence="3" key="1">
    <citation type="journal article" date="2019" name="Int. J. Syst. Evol. Microbiol.">
        <title>The Global Catalogue of Microorganisms (GCM) 10K type strain sequencing project: providing services to taxonomists for standard genome sequencing and annotation.</title>
        <authorList>
            <consortium name="The Broad Institute Genomics Platform"/>
            <consortium name="The Broad Institute Genome Sequencing Center for Infectious Disease"/>
            <person name="Wu L."/>
            <person name="Ma J."/>
        </authorList>
    </citation>
    <scope>NUCLEOTIDE SEQUENCE [LARGE SCALE GENOMIC DNA]</scope>
    <source>
        <strain evidence="3">JCM 9687</strain>
    </source>
</reference>
<feature type="transmembrane region" description="Helical" evidence="1">
    <location>
        <begin position="86"/>
        <end position="106"/>
    </location>
</feature>
<dbReference type="Proteomes" id="UP001500483">
    <property type="component" value="Unassembled WGS sequence"/>
</dbReference>
<keyword evidence="1" id="KW-0472">Membrane</keyword>
<dbReference type="InterPro" id="IPR008407">
    <property type="entry name" value="Brnchd-chn_aa_trnsp_AzlD"/>
</dbReference>
<keyword evidence="1" id="KW-1133">Transmembrane helix</keyword>
<dbReference type="Pfam" id="PF05437">
    <property type="entry name" value="AzlD"/>
    <property type="match status" value="1"/>
</dbReference>
<gene>
    <name evidence="2" type="ORF">GCM10020366_38100</name>
</gene>
<dbReference type="EMBL" id="BAAAYK010000038">
    <property type="protein sequence ID" value="GAA3359972.1"/>
    <property type="molecule type" value="Genomic_DNA"/>
</dbReference>
<sequence>MPETPYLVAVVAVCAAVTWGVRALPFAALAPLRDSELVRHLGQRMPVGVMVVLAVYTVHGTTAPEVAPVGLALAATLGLHLWRGNALLSILGGTAVHVLLVSTLFATA</sequence>
<evidence type="ECO:0000313" key="2">
    <source>
        <dbReference type="EMBL" id="GAA3359972.1"/>
    </source>
</evidence>
<protein>
    <submittedName>
        <fullName evidence="2">AzlD domain-containing protein</fullName>
    </submittedName>
</protein>